<dbReference type="Pfam" id="PF13966">
    <property type="entry name" value="zf-RVT"/>
    <property type="match status" value="1"/>
</dbReference>
<accession>A0AAV2CNW1</accession>
<feature type="domain" description="Reverse transcriptase zinc-binding" evidence="1">
    <location>
        <begin position="15"/>
        <end position="79"/>
    </location>
</feature>
<proteinExistence type="predicted"/>
<organism evidence="2 3">
    <name type="scientific">Linum trigynum</name>
    <dbReference type="NCBI Taxonomy" id="586398"/>
    <lineage>
        <taxon>Eukaryota</taxon>
        <taxon>Viridiplantae</taxon>
        <taxon>Streptophyta</taxon>
        <taxon>Embryophyta</taxon>
        <taxon>Tracheophyta</taxon>
        <taxon>Spermatophyta</taxon>
        <taxon>Magnoliopsida</taxon>
        <taxon>eudicotyledons</taxon>
        <taxon>Gunneridae</taxon>
        <taxon>Pentapetalae</taxon>
        <taxon>rosids</taxon>
        <taxon>fabids</taxon>
        <taxon>Malpighiales</taxon>
        <taxon>Linaceae</taxon>
        <taxon>Linum</taxon>
    </lineage>
</organism>
<evidence type="ECO:0000313" key="2">
    <source>
        <dbReference type="EMBL" id="CAL1358005.1"/>
    </source>
</evidence>
<gene>
    <name evidence="2" type="ORF">LTRI10_LOCUS5594</name>
</gene>
<sequence>MAQEKFPGLPNFKPSAVWKSFIPSKICFFLWSLWNKKILTVDVLKKRGMVLPNRCVMRCQEEEDATHLFVKCRYIQKVWNTIRRGAPRIGSLEGDLIAIINNRPTETPIDFNGWLASGILHATYWLIWNQRNQRIFRDHKAEASIIARHAIKSVISWVSAHDKIDKCSAAICLNNCLSRL</sequence>
<dbReference type="AlphaFoldDB" id="A0AAV2CNW1"/>
<dbReference type="InterPro" id="IPR026960">
    <property type="entry name" value="RVT-Znf"/>
</dbReference>
<keyword evidence="3" id="KW-1185">Reference proteome</keyword>
<evidence type="ECO:0000259" key="1">
    <source>
        <dbReference type="Pfam" id="PF13966"/>
    </source>
</evidence>
<evidence type="ECO:0000313" key="3">
    <source>
        <dbReference type="Proteomes" id="UP001497516"/>
    </source>
</evidence>
<name>A0AAV2CNW1_9ROSI</name>
<dbReference type="Proteomes" id="UP001497516">
    <property type="component" value="Chromosome 1"/>
</dbReference>
<protein>
    <recommendedName>
        <fullName evidence="1">Reverse transcriptase zinc-binding domain-containing protein</fullName>
    </recommendedName>
</protein>
<dbReference type="EMBL" id="OZ034813">
    <property type="protein sequence ID" value="CAL1358005.1"/>
    <property type="molecule type" value="Genomic_DNA"/>
</dbReference>
<reference evidence="2 3" key="1">
    <citation type="submission" date="2024-04" db="EMBL/GenBank/DDBJ databases">
        <authorList>
            <person name="Fracassetti M."/>
        </authorList>
    </citation>
    <scope>NUCLEOTIDE SEQUENCE [LARGE SCALE GENOMIC DNA]</scope>
</reference>